<dbReference type="SMART" id="SM00382">
    <property type="entry name" value="AAA"/>
    <property type="match status" value="1"/>
</dbReference>
<dbReference type="SUPFAM" id="SSF158472">
    <property type="entry name" value="HAMP domain-like"/>
    <property type="match status" value="1"/>
</dbReference>
<evidence type="ECO:0000313" key="10">
    <source>
        <dbReference type="EMBL" id="MBB5143170.1"/>
    </source>
</evidence>
<dbReference type="GO" id="GO:0005524">
    <property type="term" value="F:ATP binding"/>
    <property type="evidence" value="ECO:0007669"/>
    <property type="project" value="UniProtKB-KW"/>
</dbReference>
<dbReference type="GO" id="GO:0043565">
    <property type="term" value="F:sequence-specific DNA binding"/>
    <property type="evidence" value="ECO:0007669"/>
    <property type="project" value="InterPro"/>
</dbReference>
<feature type="transmembrane region" description="Helical" evidence="7">
    <location>
        <begin position="6"/>
        <end position="30"/>
    </location>
</feature>
<dbReference type="Gene3D" id="3.40.50.300">
    <property type="entry name" value="P-loop containing nucleotide triphosphate hydrolases"/>
    <property type="match status" value="1"/>
</dbReference>
<dbReference type="Gene3D" id="6.10.340.10">
    <property type="match status" value="1"/>
</dbReference>
<dbReference type="PROSITE" id="PS50045">
    <property type="entry name" value="SIGMA54_INTERACT_4"/>
    <property type="match status" value="1"/>
</dbReference>
<keyword evidence="3" id="KW-0805">Transcription regulation</keyword>
<dbReference type="GO" id="GO:0007165">
    <property type="term" value="P:signal transduction"/>
    <property type="evidence" value="ECO:0007669"/>
    <property type="project" value="InterPro"/>
</dbReference>
<dbReference type="CDD" id="cd06225">
    <property type="entry name" value="HAMP"/>
    <property type="match status" value="1"/>
</dbReference>
<dbReference type="SMART" id="SM00304">
    <property type="entry name" value="HAMP"/>
    <property type="match status" value="1"/>
</dbReference>
<dbReference type="InterPro" id="IPR025944">
    <property type="entry name" value="Sigma_54_int_dom_CS"/>
</dbReference>
<dbReference type="PANTHER" id="PTHR32071">
    <property type="entry name" value="TRANSCRIPTIONAL REGULATORY PROTEIN"/>
    <property type="match status" value="1"/>
</dbReference>
<evidence type="ECO:0000313" key="11">
    <source>
        <dbReference type="Proteomes" id="UP000539075"/>
    </source>
</evidence>
<comment type="caution">
    <text evidence="10">The sequence shown here is derived from an EMBL/GenBank/DDBJ whole genome shotgun (WGS) entry which is preliminary data.</text>
</comment>
<name>A0A7W8C054_9BACT</name>
<dbReference type="GO" id="GO:0016020">
    <property type="term" value="C:membrane"/>
    <property type="evidence" value="ECO:0007669"/>
    <property type="project" value="InterPro"/>
</dbReference>
<dbReference type="PANTHER" id="PTHR32071:SF117">
    <property type="entry name" value="PTS-DEPENDENT DIHYDROXYACETONE KINASE OPERON REGULATORY PROTEIN-RELATED"/>
    <property type="match status" value="1"/>
</dbReference>
<dbReference type="GO" id="GO:0006355">
    <property type="term" value="P:regulation of DNA-templated transcription"/>
    <property type="evidence" value="ECO:0007669"/>
    <property type="project" value="InterPro"/>
</dbReference>
<dbReference type="Pfam" id="PF00672">
    <property type="entry name" value="HAMP"/>
    <property type="match status" value="1"/>
</dbReference>
<dbReference type="RefSeq" id="WP_183718523.1">
    <property type="nucleotide sequence ID" value="NZ_JACHGO010000003.1"/>
</dbReference>
<dbReference type="PRINTS" id="PR01590">
    <property type="entry name" value="HTHFIS"/>
</dbReference>
<dbReference type="InterPro" id="IPR009057">
    <property type="entry name" value="Homeodomain-like_sf"/>
</dbReference>
<sequence length="753" mass="82826">MGKLSLKATVLLAMGVLVVSSCLLTAFIAAQRYSQSLEQALTRHAHNITQSLSGPIAEMVLINDIIGVQRLLDTQFDRDLSQGYALLQVQGRVYAHTLDQRVPDALLPSPVNTEEKNADPSYREVQGKTVPADITERTVTLPNGKRYHEIEWPLLDGHAGILRMGFSQHDIEMRISQLWKETAGLTFIILLLALIAGTFWLRRVGRPLGALSRALDSVGRGNLTTRVTVAGQNEVAVMARAFNSMSEKLEGTMLSMESQAAALQRSHRQLRLCNDIVTAFAALDGLEIMARRLPDYLSDIVPVPYCLLFLEHDRNCVVTAQGRACTPLFGRDDWEAALQLLEGRESIFTTSGLKEPLASPDVSACPAQTVFCIVHEHTLCGALIAGHSAKGMDEADLAALALVLNQIAGSISRALRYEKESRGQRLHDGVDNFNGLLGRSSRMRAIFQRIADVASSDATVLITGESGTGKELAARAIHKLSGRREKPFVVINCAAYPESLLESELFGYEKGAFTGALRQKPGRFEQADGGTVFLDEIGEISSVAQVRLLRVLQTRQFERVGGEETLTVNVRVLAATNRDLAAEVRKGQFREDLYYRLDVISLVMPSLRDRPGDLPLLARHFLENLAERTGRQPCTLSPAAIRLLMAYDWPGNVRELENMLEQCATLSRHGAITPADLPERMRNFNTPATSNRPSSISHSSAAQTLEDKEAAAIREALEHCAWSRKDAAARLGIGRTTLYSKMKRYGIRSPETA</sequence>
<dbReference type="PROSITE" id="PS00688">
    <property type="entry name" value="SIGMA54_INTERACT_3"/>
    <property type="match status" value="1"/>
</dbReference>
<feature type="domain" description="Sigma-54 factor interaction" evidence="8">
    <location>
        <begin position="436"/>
        <end position="665"/>
    </location>
</feature>
<evidence type="ECO:0000256" key="4">
    <source>
        <dbReference type="ARBA" id="ARBA00023125"/>
    </source>
</evidence>
<dbReference type="Gene3D" id="3.30.450.40">
    <property type="match status" value="1"/>
</dbReference>
<keyword evidence="5" id="KW-0804">Transcription</keyword>
<dbReference type="AlphaFoldDB" id="A0A7W8C054"/>
<keyword evidence="11" id="KW-1185">Reference proteome</keyword>
<evidence type="ECO:0000259" key="9">
    <source>
        <dbReference type="PROSITE" id="PS50885"/>
    </source>
</evidence>
<dbReference type="SUPFAM" id="SSF46689">
    <property type="entry name" value="Homeodomain-like"/>
    <property type="match status" value="1"/>
</dbReference>
<dbReference type="PROSITE" id="PS51257">
    <property type="entry name" value="PROKAR_LIPOPROTEIN"/>
    <property type="match status" value="1"/>
</dbReference>
<dbReference type="InterPro" id="IPR025943">
    <property type="entry name" value="Sigma_54_int_dom_ATP-bd_2"/>
</dbReference>
<keyword evidence="4" id="KW-0238">DNA-binding</keyword>
<feature type="region of interest" description="Disordered" evidence="6">
    <location>
        <begin position="684"/>
        <end position="705"/>
    </location>
</feature>
<dbReference type="Pfam" id="PF02954">
    <property type="entry name" value="HTH_8"/>
    <property type="match status" value="1"/>
</dbReference>
<keyword evidence="2" id="KW-0067">ATP-binding</keyword>
<organism evidence="10 11">
    <name type="scientific">Desulfovibrio intestinalis</name>
    <dbReference type="NCBI Taxonomy" id="58621"/>
    <lineage>
        <taxon>Bacteria</taxon>
        <taxon>Pseudomonadati</taxon>
        <taxon>Thermodesulfobacteriota</taxon>
        <taxon>Desulfovibrionia</taxon>
        <taxon>Desulfovibrionales</taxon>
        <taxon>Desulfovibrionaceae</taxon>
        <taxon>Desulfovibrio</taxon>
    </lineage>
</organism>
<gene>
    <name evidence="10" type="ORF">HNQ38_001258</name>
</gene>
<keyword evidence="1" id="KW-0547">Nucleotide-binding</keyword>
<evidence type="ECO:0000256" key="7">
    <source>
        <dbReference type="SAM" id="Phobius"/>
    </source>
</evidence>
<dbReference type="Pfam" id="PF00158">
    <property type="entry name" value="Sigma54_activat"/>
    <property type="match status" value="1"/>
</dbReference>
<keyword evidence="7" id="KW-1133">Transmembrane helix</keyword>
<feature type="transmembrane region" description="Helical" evidence="7">
    <location>
        <begin position="183"/>
        <end position="201"/>
    </location>
</feature>
<feature type="domain" description="HAMP" evidence="9">
    <location>
        <begin position="202"/>
        <end position="254"/>
    </location>
</feature>
<dbReference type="FunFam" id="3.40.50.300:FF:000006">
    <property type="entry name" value="DNA-binding transcriptional regulator NtrC"/>
    <property type="match status" value="1"/>
</dbReference>
<keyword evidence="7" id="KW-0812">Transmembrane</keyword>
<keyword evidence="7" id="KW-0472">Membrane</keyword>
<evidence type="ECO:0000256" key="2">
    <source>
        <dbReference type="ARBA" id="ARBA00022840"/>
    </source>
</evidence>
<dbReference type="Gene3D" id="1.10.8.60">
    <property type="match status" value="1"/>
</dbReference>
<dbReference type="Gene3D" id="1.10.10.60">
    <property type="entry name" value="Homeodomain-like"/>
    <property type="match status" value="1"/>
</dbReference>
<dbReference type="Pfam" id="PF25601">
    <property type="entry name" value="AAA_lid_14"/>
    <property type="match status" value="1"/>
</dbReference>
<evidence type="ECO:0000256" key="3">
    <source>
        <dbReference type="ARBA" id="ARBA00023015"/>
    </source>
</evidence>
<dbReference type="InterPro" id="IPR027417">
    <property type="entry name" value="P-loop_NTPase"/>
</dbReference>
<dbReference type="InterPro" id="IPR002078">
    <property type="entry name" value="Sigma_54_int"/>
</dbReference>
<dbReference type="InterPro" id="IPR058031">
    <property type="entry name" value="AAA_lid_NorR"/>
</dbReference>
<dbReference type="EMBL" id="JACHGO010000003">
    <property type="protein sequence ID" value="MBB5143170.1"/>
    <property type="molecule type" value="Genomic_DNA"/>
</dbReference>
<dbReference type="SUPFAM" id="SSF55781">
    <property type="entry name" value="GAF domain-like"/>
    <property type="match status" value="1"/>
</dbReference>
<dbReference type="SUPFAM" id="SSF52540">
    <property type="entry name" value="P-loop containing nucleoside triphosphate hydrolases"/>
    <property type="match status" value="1"/>
</dbReference>
<evidence type="ECO:0000259" key="8">
    <source>
        <dbReference type="PROSITE" id="PS50045"/>
    </source>
</evidence>
<reference evidence="10 11" key="1">
    <citation type="submission" date="2020-08" db="EMBL/GenBank/DDBJ databases">
        <title>Genomic Encyclopedia of Type Strains, Phase IV (KMG-IV): sequencing the most valuable type-strain genomes for metagenomic binning, comparative biology and taxonomic classification.</title>
        <authorList>
            <person name="Goeker M."/>
        </authorList>
    </citation>
    <scope>NUCLEOTIDE SEQUENCE [LARGE SCALE GENOMIC DNA]</scope>
    <source>
        <strain evidence="10 11">DSM 11275</strain>
    </source>
</reference>
<evidence type="ECO:0000256" key="1">
    <source>
        <dbReference type="ARBA" id="ARBA00022741"/>
    </source>
</evidence>
<evidence type="ECO:0000256" key="5">
    <source>
        <dbReference type="ARBA" id="ARBA00023163"/>
    </source>
</evidence>
<proteinExistence type="predicted"/>
<protein>
    <submittedName>
        <fullName evidence="10">Two-component system response regulator HydG</fullName>
    </submittedName>
</protein>
<dbReference type="InterPro" id="IPR002197">
    <property type="entry name" value="HTH_Fis"/>
</dbReference>
<dbReference type="Proteomes" id="UP000539075">
    <property type="component" value="Unassembled WGS sequence"/>
</dbReference>
<dbReference type="PROSITE" id="PS50885">
    <property type="entry name" value="HAMP"/>
    <property type="match status" value="1"/>
</dbReference>
<dbReference type="InterPro" id="IPR003660">
    <property type="entry name" value="HAMP_dom"/>
</dbReference>
<dbReference type="PROSITE" id="PS00676">
    <property type="entry name" value="SIGMA54_INTERACT_2"/>
    <property type="match status" value="1"/>
</dbReference>
<feature type="compositionally biased region" description="Polar residues" evidence="6">
    <location>
        <begin position="684"/>
        <end position="703"/>
    </location>
</feature>
<dbReference type="InterPro" id="IPR029016">
    <property type="entry name" value="GAF-like_dom_sf"/>
</dbReference>
<dbReference type="CDD" id="cd00009">
    <property type="entry name" value="AAA"/>
    <property type="match status" value="1"/>
</dbReference>
<dbReference type="InterPro" id="IPR003593">
    <property type="entry name" value="AAA+_ATPase"/>
</dbReference>
<accession>A0A7W8C054</accession>
<evidence type="ECO:0000256" key="6">
    <source>
        <dbReference type="SAM" id="MobiDB-lite"/>
    </source>
</evidence>